<dbReference type="PANTHER" id="PTHR31225:SF180">
    <property type="entry name" value="(+)-DELTA-CADINENE SYNTHASE"/>
    <property type="match status" value="1"/>
</dbReference>
<organism evidence="2 3">
    <name type="scientific">Hibiscus sabdariffa</name>
    <name type="common">roselle</name>
    <dbReference type="NCBI Taxonomy" id="183260"/>
    <lineage>
        <taxon>Eukaryota</taxon>
        <taxon>Viridiplantae</taxon>
        <taxon>Streptophyta</taxon>
        <taxon>Embryophyta</taxon>
        <taxon>Tracheophyta</taxon>
        <taxon>Spermatophyta</taxon>
        <taxon>Magnoliopsida</taxon>
        <taxon>eudicotyledons</taxon>
        <taxon>Gunneridae</taxon>
        <taxon>Pentapetalae</taxon>
        <taxon>rosids</taxon>
        <taxon>malvids</taxon>
        <taxon>Malvales</taxon>
        <taxon>Malvaceae</taxon>
        <taxon>Malvoideae</taxon>
        <taxon>Hibiscus</taxon>
    </lineage>
</organism>
<dbReference type="InterPro" id="IPR008949">
    <property type="entry name" value="Isoprenoid_synthase_dom_sf"/>
</dbReference>
<evidence type="ECO:0000313" key="2">
    <source>
        <dbReference type="EMBL" id="KAK8548637.1"/>
    </source>
</evidence>
<evidence type="ECO:0000259" key="1">
    <source>
        <dbReference type="Pfam" id="PF01397"/>
    </source>
</evidence>
<dbReference type="EMBL" id="JBBPBM010000021">
    <property type="protein sequence ID" value="KAK8548637.1"/>
    <property type="molecule type" value="Genomic_DNA"/>
</dbReference>
<dbReference type="InterPro" id="IPR001906">
    <property type="entry name" value="Terpene_synth_N"/>
</dbReference>
<comment type="caution">
    <text evidence="2">The sequence shown here is derived from an EMBL/GenBank/DDBJ whole genome shotgun (WGS) entry which is preliminary data.</text>
</comment>
<feature type="domain" description="Terpene synthase N-terminal" evidence="1">
    <location>
        <begin position="7"/>
        <end position="146"/>
    </location>
</feature>
<dbReference type="SUPFAM" id="SSF48576">
    <property type="entry name" value="Terpenoid synthases"/>
    <property type="match status" value="1"/>
</dbReference>
<dbReference type="Gene3D" id="1.50.10.130">
    <property type="entry name" value="Terpene synthase, N-terminal domain"/>
    <property type="match status" value="1"/>
</dbReference>
<dbReference type="SUPFAM" id="SSF48239">
    <property type="entry name" value="Terpenoid cyclases/Protein prenyltransferases"/>
    <property type="match status" value="1"/>
</dbReference>
<dbReference type="InterPro" id="IPR008930">
    <property type="entry name" value="Terpenoid_cyclase/PrenylTrfase"/>
</dbReference>
<dbReference type="Gene3D" id="1.10.600.10">
    <property type="entry name" value="Farnesyl Diphosphate Synthase"/>
    <property type="match status" value="1"/>
</dbReference>
<dbReference type="Pfam" id="PF01397">
    <property type="entry name" value="Terpene_synth"/>
    <property type="match status" value="1"/>
</dbReference>
<sequence length="200" mass="23390">MVMNPTTDPMEKMHLINSLCRLGVSYHFENEIEEQLNHLFIILAELLNNKDYSLHTVALVFQVFRFNGYKMPCGVFSKFQDGDGKFKEEVVSDVKGMVGLYEASHFRTKGEIILDEALGFTTEHLRLLANQTSTSPHLREYIENALFGAYHYSFQRYEAKLYISFYEGEESRDDVLLKFAKFDFNRVQLLHQQELKVLLR</sequence>
<keyword evidence="3" id="KW-1185">Reference proteome</keyword>
<dbReference type="InterPro" id="IPR036965">
    <property type="entry name" value="Terpene_synth_N_sf"/>
</dbReference>
<accession>A0ABR2DXD7</accession>
<gene>
    <name evidence="2" type="ORF">V6N12_061546</name>
</gene>
<evidence type="ECO:0000313" key="3">
    <source>
        <dbReference type="Proteomes" id="UP001472677"/>
    </source>
</evidence>
<dbReference type="PANTHER" id="PTHR31225">
    <property type="entry name" value="OS04G0344100 PROTEIN-RELATED"/>
    <property type="match status" value="1"/>
</dbReference>
<proteinExistence type="predicted"/>
<name>A0ABR2DXD7_9ROSI</name>
<dbReference type="Proteomes" id="UP001472677">
    <property type="component" value="Unassembled WGS sequence"/>
</dbReference>
<dbReference type="InterPro" id="IPR050148">
    <property type="entry name" value="Terpene_synthase-like"/>
</dbReference>
<protein>
    <recommendedName>
        <fullName evidence="1">Terpene synthase N-terminal domain-containing protein</fullName>
    </recommendedName>
</protein>
<reference evidence="2 3" key="1">
    <citation type="journal article" date="2024" name="G3 (Bethesda)">
        <title>Genome assembly of Hibiscus sabdariffa L. provides insights into metabolisms of medicinal natural products.</title>
        <authorList>
            <person name="Kim T."/>
        </authorList>
    </citation>
    <scope>NUCLEOTIDE SEQUENCE [LARGE SCALE GENOMIC DNA]</scope>
    <source>
        <strain evidence="2">TK-2024</strain>
        <tissue evidence="2">Old leaves</tissue>
    </source>
</reference>